<feature type="transmembrane region" description="Helical" evidence="6">
    <location>
        <begin position="22"/>
        <end position="42"/>
    </location>
</feature>
<proteinExistence type="inferred from homology"/>
<organism evidence="7 8">
    <name type="scientific">Breznakia pachnodae</name>
    <dbReference type="NCBI Taxonomy" id="265178"/>
    <lineage>
        <taxon>Bacteria</taxon>
        <taxon>Bacillati</taxon>
        <taxon>Bacillota</taxon>
        <taxon>Erysipelotrichia</taxon>
        <taxon>Erysipelotrichales</taxon>
        <taxon>Erysipelotrichaceae</taxon>
        <taxon>Breznakia</taxon>
    </lineage>
</organism>
<name>A0ABU0DZ62_9FIRM</name>
<keyword evidence="4 6" id="KW-1133">Transmembrane helix</keyword>
<keyword evidence="8" id="KW-1185">Reference proteome</keyword>
<evidence type="ECO:0000256" key="2">
    <source>
        <dbReference type="ARBA" id="ARBA00010350"/>
    </source>
</evidence>
<evidence type="ECO:0000313" key="8">
    <source>
        <dbReference type="Proteomes" id="UP001230220"/>
    </source>
</evidence>
<evidence type="ECO:0000256" key="3">
    <source>
        <dbReference type="ARBA" id="ARBA00022692"/>
    </source>
</evidence>
<keyword evidence="5 6" id="KW-0472">Membrane</keyword>
<comment type="similarity">
    <text evidence="2 6">Belongs to the BI1 family.</text>
</comment>
<keyword evidence="3 6" id="KW-0812">Transmembrane</keyword>
<feature type="transmembrane region" description="Helical" evidence="6">
    <location>
        <begin position="165"/>
        <end position="184"/>
    </location>
</feature>
<dbReference type="Proteomes" id="UP001230220">
    <property type="component" value="Unassembled WGS sequence"/>
</dbReference>
<gene>
    <name evidence="7" type="ORF">J2S15_000566</name>
</gene>
<accession>A0ABU0DZ62</accession>
<feature type="transmembrane region" description="Helical" evidence="6">
    <location>
        <begin position="141"/>
        <end position="159"/>
    </location>
</feature>
<evidence type="ECO:0000256" key="1">
    <source>
        <dbReference type="ARBA" id="ARBA00004141"/>
    </source>
</evidence>
<comment type="subcellular location">
    <subcellularLocation>
        <location evidence="1">Membrane</location>
        <topology evidence="1">Multi-pass membrane protein</topology>
    </subcellularLocation>
</comment>
<dbReference type="RefSeq" id="WP_307405282.1">
    <property type="nucleotide sequence ID" value="NZ_JAUSUR010000001.1"/>
</dbReference>
<evidence type="ECO:0000256" key="6">
    <source>
        <dbReference type="RuleBase" id="RU004379"/>
    </source>
</evidence>
<feature type="transmembrane region" description="Helical" evidence="6">
    <location>
        <begin position="85"/>
        <end position="104"/>
    </location>
</feature>
<reference evidence="7 8" key="1">
    <citation type="submission" date="2023-07" db="EMBL/GenBank/DDBJ databases">
        <title>Genomic Encyclopedia of Type Strains, Phase IV (KMG-IV): sequencing the most valuable type-strain genomes for metagenomic binning, comparative biology and taxonomic classification.</title>
        <authorList>
            <person name="Goeker M."/>
        </authorList>
    </citation>
    <scope>NUCLEOTIDE SEQUENCE [LARGE SCALE GENOMIC DNA]</scope>
    <source>
        <strain evidence="7 8">DSM 16784</strain>
    </source>
</reference>
<dbReference type="PANTHER" id="PTHR23291">
    <property type="entry name" value="BAX INHIBITOR-RELATED"/>
    <property type="match status" value="1"/>
</dbReference>
<sequence length="232" mass="26022">MEIYEQSKSTTKTSLQSHMTKTFLWMFAGLAVTFGVAAYINSNNQLMYDIYSSSYLWIVMMVAQFGVVIALAARITKMKPMTARILFFAYAALTGVTFSVLGLTYELGTIGLAFAMAALYFGSLAVIGFTTKRDLSKIGTIAIAALFAMIVYSFITMIFGLSMNIFVYSIIGLVVFAGLTAWDVQKMKKLYYAYEGDEQMLNNLSIYSAFELYLDFINIFLYILRILGNNRD</sequence>
<comment type="caution">
    <text evidence="7">The sequence shown here is derived from an EMBL/GenBank/DDBJ whole genome shotgun (WGS) entry which is preliminary data.</text>
</comment>
<dbReference type="PANTHER" id="PTHR23291:SF50">
    <property type="entry name" value="PROTEIN LIFEGUARD 4"/>
    <property type="match status" value="1"/>
</dbReference>
<dbReference type="InterPro" id="IPR006214">
    <property type="entry name" value="Bax_inhibitor_1-related"/>
</dbReference>
<evidence type="ECO:0000313" key="7">
    <source>
        <dbReference type="EMBL" id="MDQ0359835.1"/>
    </source>
</evidence>
<feature type="transmembrane region" description="Helical" evidence="6">
    <location>
        <begin position="204"/>
        <end position="224"/>
    </location>
</feature>
<dbReference type="Pfam" id="PF01027">
    <property type="entry name" value="Bax1-I"/>
    <property type="match status" value="1"/>
</dbReference>
<protein>
    <submittedName>
        <fullName evidence="7">FtsH-binding integral membrane protein</fullName>
    </submittedName>
</protein>
<evidence type="ECO:0000256" key="4">
    <source>
        <dbReference type="ARBA" id="ARBA00022989"/>
    </source>
</evidence>
<feature type="transmembrane region" description="Helical" evidence="6">
    <location>
        <begin position="110"/>
        <end position="129"/>
    </location>
</feature>
<dbReference type="CDD" id="cd10432">
    <property type="entry name" value="BI-1-like_bacterial"/>
    <property type="match status" value="1"/>
</dbReference>
<feature type="transmembrane region" description="Helical" evidence="6">
    <location>
        <begin position="54"/>
        <end position="73"/>
    </location>
</feature>
<evidence type="ECO:0000256" key="5">
    <source>
        <dbReference type="ARBA" id="ARBA00023136"/>
    </source>
</evidence>
<dbReference type="EMBL" id="JAUSUR010000001">
    <property type="protein sequence ID" value="MDQ0359835.1"/>
    <property type="molecule type" value="Genomic_DNA"/>
</dbReference>